<feature type="region of interest" description="Disordered" evidence="2">
    <location>
        <begin position="536"/>
        <end position="562"/>
    </location>
</feature>
<dbReference type="AlphaFoldDB" id="A0ABD3HAZ4"/>
<name>A0ABD3HAZ4_9MARC</name>
<dbReference type="InterPro" id="IPR040194">
    <property type="entry name" value="Cwf19-like"/>
</dbReference>
<dbReference type="InterPro" id="IPR036265">
    <property type="entry name" value="HIT-like_sf"/>
</dbReference>
<protein>
    <recommendedName>
        <fullName evidence="7">CWF19-like protein 2</fullName>
    </recommendedName>
</protein>
<evidence type="ECO:0000313" key="5">
    <source>
        <dbReference type="EMBL" id="KAL3687772.1"/>
    </source>
</evidence>
<feature type="compositionally biased region" description="Basic and acidic residues" evidence="2">
    <location>
        <begin position="407"/>
        <end position="419"/>
    </location>
</feature>
<feature type="compositionally biased region" description="Basic residues" evidence="2">
    <location>
        <begin position="545"/>
        <end position="555"/>
    </location>
</feature>
<dbReference type="InterPro" id="IPR006768">
    <property type="entry name" value="Cwf19-like_C_dom-1"/>
</dbReference>
<dbReference type="Gene3D" id="3.30.428.10">
    <property type="entry name" value="HIT-like"/>
    <property type="match status" value="1"/>
</dbReference>
<organism evidence="5 6">
    <name type="scientific">Riccia sorocarpa</name>
    <dbReference type="NCBI Taxonomy" id="122646"/>
    <lineage>
        <taxon>Eukaryota</taxon>
        <taxon>Viridiplantae</taxon>
        <taxon>Streptophyta</taxon>
        <taxon>Embryophyta</taxon>
        <taxon>Marchantiophyta</taxon>
        <taxon>Marchantiopsida</taxon>
        <taxon>Marchantiidae</taxon>
        <taxon>Marchantiales</taxon>
        <taxon>Ricciaceae</taxon>
        <taxon>Riccia</taxon>
    </lineage>
</organism>
<feature type="compositionally biased region" description="Acidic residues" evidence="2">
    <location>
        <begin position="302"/>
        <end position="312"/>
    </location>
</feature>
<dbReference type="Pfam" id="PF04677">
    <property type="entry name" value="CwfJ_C_1"/>
    <property type="match status" value="1"/>
</dbReference>
<evidence type="ECO:0000313" key="6">
    <source>
        <dbReference type="Proteomes" id="UP001633002"/>
    </source>
</evidence>
<feature type="domain" description="Cwf19-like C-terminal" evidence="4">
    <location>
        <begin position="563"/>
        <end position="684"/>
    </location>
</feature>
<evidence type="ECO:0000256" key="1">
    <source>
        <dbReference type="ARBA" id="ARBA00006795"/>
    </source>
</evidence>
<dbReference type="PANTHER" id="PTHR12072">
    <property type="entry name" value="CWF19, CELL CYCLE CONTROL PROTEIN"/>
    <property type="match status" value="1"/>
</dbReference>
<comment type="caution">
    <text evidence="5">The sequence shown here is derived from an EMBL/GenBank/DDBJ whole genome shotgun (WGS) entry which is preliminary data.</text>
</comment>
<feature type="compositionally biased region" description="Basic and acidic residues" evidence="2">
    <location>
        <begin position="207"/>
        <end position="239"/>
    </location>
</feature>
<feature type="domain" description="Cwf19-like protein C-terminal" evidence="3">
    <location>
        <begin position="693"/>
        <end position="790"/>
    </location>
</feature>
<dbReference type="EMBL" id="JBJQOH010000004">
    <property type="protein sequence ID" value="KAL3687772.1"/>
    <property type="molecule type" value="Genomic_DNA"/>
</dbReference>
<dbReference type="SUPFAM" id="SSF54197">
    <property type="entry name" value="HIT-like"/>
    <property type="match status" value="1"/>
</dbReference>
<feature type="region of interest" description="Disordered" evidence="2">
    <location>
        <begin position="194"/>
        <end position="271"/>
    </location>
</feature>
<feature type="compositionally biased region" description="Basic residues" evidence="2">
    <location>
        <begin position="21"/>
        <end position="42"/>
    </location>
</feature>
<feature type="compositionally biased region" description="Polar residues" evidence="2">
    <location>
        <begin position="421"/>
        <end position="430"/>
    </location>
</feature>
<evidence type="ECO:0000259" key="4">
    <source>
        <dbReference type="Pfam" id="PF04677"/>
    </source>
</evidence>
<evidence type="ECO:0008006" key="7">
    <source>
        <dbReference type="Google" id="ProtNLM"/>
    </source>
</evidence>
<dbReference type="PANTHER" id="PTHR12072:SF5">
    <property type="entry name" value="CWF19-LIKE PROTEIN 2"/>
    <property type="match status" value="1"/>
</dbReference>
<evidence type="ECO:0000256" key="2">
    <source>
        <dbReference type="SAM" id="MobiDB-lite"/>
    </source>
</evidence>
<feature type="compositionally biased region" description="Basic and acidic residues" evidence="2">
    <location>
        <begin position="60"/>
        <end position="82"/>
    </location>
</feature>
<dbReference type="InterPro" id="IPR006767">
    <property type="entry name" value="Cwf19-like_C_dom-2"/>
</dbReference>
<dbReference type="Proteomes" id="UP001633002">
    <property type="component" value="Unassembled WGS sequence"/>
</dbReference>
<feature type="region of interest" description="Disordered" evidence="2">
    <location>
        <begin position="128"/>
        <end position="147"/>
    </location>
</feature>
<feature type="compositionally biased region" description="Basic and acidic residues" evidence="2">
    <location>
        <begin position="8"/>
        <end position="18"/>
    </location>
</feature>
<dbReference type="Pfam" id="PF04676">
    <property type="entry name" value="CwfJ_C_2"/>
    <property type="match status" value="1"/>
</dbReference>
<gene>
    <name evidence="5" type="ORF">R1sor_014081</name>
</gene>
<feature type="region of interest" description="Disordered" evidence="2">
    <location>
        <begin position="1"/>
        <end position="116"/>
    </location>
</feature>
<comment type="similarity">
    <text evidence="1">Belongs to the CWF19 family.</text>
</comment>
<keyword evidence="6" id="KW-1185">Reference proteome</keyword>
<evidence type="ECO:0000259" key="3">
    <source>
        <dbReference type="Pfam" id="PF04676"/>
    </source>
</evidence>
<feature type="region of interest" description="Disordered" evidence="2">
    <location>
        <begin position="286"/>
        <end position="382"/>
    </location>
</feature>
<proteinExistence type="inferred from homology"/>
<sequence length="794" mass="88803">MLGALKFVPRDEVEKESSGKVSKKRKHKEHGKGKIKRSGKKKREFESDDSSSSSSDDEDRAVGKESALEIREDARARRKEAGMEWMLKAPERLFDRPATSVPEDPPTLDSEELPLHPRELNPYLKLGTEEGGQQAGRPAPPVIGDGGASWRLKALKRAQEQAAREGRKLDEVVEERWGSLGSLTSSVAMARSAHANAHLHAIRNRKGRNEAENTDEKASHRTDSRSSQGDNRDKGRYADRGNGSRMRVPQLDSSLSWRTKKKYDNQPLRPEDAAIVRAAASSMNKFTNDGSFLKNFKPIELPSEDTEPEAEDSSSKPQPAKDDGPSSKTLADIAKLRRLGGIGSDDDSGSDSEKASHRKSPVASAHEASSRRDAAASSSAGLTANQVAAKAMRLRLMGKVEEADRLTKDFEASSREAKVSRSPTQDSDPQTHPMESERQGYSLFKLDKEFFSSKNVFRLWSYTGFICDGAVIVFSSQCCVYRPGRGAGMSLSSAQPRDKIRDRNRTYDAELAGSIARNKLYKGNVDDEYDYGDGCDMEGSGEKKGGKKSRGRPSVRPRGDGVNRIVTQQERCQFCFENAERPKHLVIAIANSTYLMIPSRASLVPFHCLIVPMQHEGATRNVDDSVWQELRNFKKCLVQMFGNQGKEVLFLETAMALSRQRRHCYIECIPVPSDAGKDAPLYFKKAIDEAEDEWSQHNAKKLIDTREKGLRNSIPKNFPYFHVEFGMKGGYAHVIDDENTFKSQFGLDVVAGLLELPEEDTYGHRRAESFEQQKKRVSDFLKLWEPFDWTKMLD</sequence>
<reference evidence="5 6" key="1">
    <citation type="submission" date="2024-09" db="EMBL/GenBank/DDBJ databases">
        <title>Chromosome-scale assembly of Riccia sorocarpa.</title>
        <authorList>
            <person name="Paukszto L."/>
        </authorList>
    </citation>
    <scope>NUCLEOTIDE SEQUENCE [LARGE SCALE GENOMIC DNA]</scope>
    <source>
        <strain evidence="5">LP-2024</strain>
        <tissue evidence="5">Aerial parts of the thallus</tissue>
    </source>
</reference>
<accession>A0ABD3HAZ4</accession>
<feature type="region of interest" description="Disordered" evidence="2">
    <location>
        <begin position="407"/>
        <end position="438"/>
    </location>
</feature>